<feature type="domain" description="NAD-dependent epimerase/dehydratase" evidence="1">
    <location>
        <begin position="4"/>
        <end position="191"/>
    </location>
</feature>
<dbReference type="PANTHER" id="PTHR43238:SF1">
    <property type="entry name" value="GDP-L-FUCOSE SYNTHASE"/>
    <property type="match status" value="1"/>
</dbReference>
<dbReference type="EMBL" id="JAHWDQ010000001">
    <property type="protein sequence ID" value="MBW2939740.1"/>
    <property type="molecule type" value="Genomic_DNA"/>
</dbReference>
<proteinExistence type="predicted"/>
<evidence type="ECO:0000313" key="3">
    <source>
        <dbReference type="Proteomes" id="UP001166291"/>
    </source>
</evidence>
<dbReference type="Proteomes" id="UP001166291">
    <property type="component" value="Unassembled WGS sequence"/>
</dbReference>
<protein>
    <submittedName>
        <fullName evidence="2">NAD-dependent epimerase/dehydratase family protein</fullName>
    </submittedName>
</protein>
<gene>
    <name evidence="2" type="ORF">KXJ70_03090</name>
</gene>
<accession>A0ABS6VN56</accession>
<keyword evidence="3" id="KW-1185">Reference proteome</keyword>
<dbReference type="Pfam" id="PF01370">
    <property type="entry name" value="Epimerase"/>
    <property type="match status" value="1"/>
</dbReference>
<sequence>MNTVYVAGHAGMVGSAIVRELLATGVAEKDILTKDKSQLDLCDQVAVHSFFAENNISQVYMAAAKVGGIFANSHYPADFIYQNLMIETNVIHSAFQSGVQKLLFLGSSCIYPRITTQPILESSLLGGPLESTNEAYAVAKIAGIKLCESYTQQHGDSHGLDYRRVMPYNLYGAGDNYHIENARAIPVLARGLSGAAYTCFDEVGLVESSGAEYFRSAEVVSLHCDPTKVRKSLAWLYVPGAQQLCA</sequence>
<evidence type="ECO:0000313" key="2">
    <source>
        <dbReference type="EMBL" id="MBW2939740.1"/>
    </source>
</evidence>
<organism evidence="2 3">
    <name type="scientific">Zhongshania aquimaris</name>
    <dbReference type="NCBI Taxonomy" id="2857107"/>
    <lineage>
        <taxon>Bacteria</taxon>
        <taxon>Pseudomonadati</taxon>
        <taxon>Pseudomonadota</taxon>
        <taxon>Gammaproteobacteria</taxon>
        <taxon>Cellvibrionales</taxon>
        <taxon>Spongiibacteraceae</taxon>
        <taxon>Zhongshania</taxon>
    </lineage>
</organism>
<evidence type="ECO:0000259" key="1">
    <source>
        <dbReference type="Pfam" id="PF01370"/>
    </source>
</evidence>
<reference evidence="2" key="1">
    <citation type="submission" date="2021-07" db="EMBL/GenBank/DDBJ databases">
        <title>Zhongshania sp. CAU 1632 isolated from seawater.</title>
        <authorList>
            <person name="Kim W."/>
        </authorList>
    </citation>
    <scope>NUCLEOTIDE SEQUENCE</scope>
    <source>
        <strain evidence="2">CAU 1632</strain>
    </source>
</reference>
<dbReference type="InterPro" id="IPR001509">
    <property type="entry name" value="Epimerase_deHydtase"/>
</dbReference>
<name>A0ABS6VN56_9GAMM</name>
<dbReference type="RefSeq" id="WP_219041980.1">
    <property type="nucleotide sequence ID" value="NZ_JAHWDQ010000001.1"/>
</dbReference>
<dbReference type="PANTHER" id="PTHR43238">
    <property type="entry name" value="GDP-L-FUCOSE SYNTHASE"/>
    <property type="match status" value="1"/>
</dbReference>
<comment type="caution">
    <text evidence="2">The sequence shown here is derived from an EMBL/GenBank/DDBJ whole genome shotgun (WGS) entry which is preliminary data.</text>
</comment>